<reference evidence="8" key="1">
    <citation type="submission" date="2024-04" db="EMBL/GenBank/DDBJ databases">
        <authorList>
            <person name="Roder T."/>
            <person name="Oberhansli S."/>
            <person name="Kreuzer M."/>
        </authorList>
    </citation>
    <scope>NUCLEOTIDE SEQUENCE</scope>
    <source>
        <strain evidence="8">LWS13-1.2</strain>
    </source>
</reference>
<keyword evidence="8" id="KW-0032">Aminotransferase</keyword>
<keyword evidence="8" id="KW-0808">Transferase</keyword>
<dbReference type="Gene3D" id="3.40.640.10">
    <property type="entry name" value="Type I PLP-dependent aspartate aminotransferase-like (Major domain)"/>
    <property type="match status" value="1"/>
</dbReference>
<dbReference type="GO" id="GO:0003700">
    <property type="term" value="F:DNA-binding transcription factor activity"/>
    <property type="evidence" value="ECO:0007669"/>
    <property type="project" value="InterPro"/>
</dbReference>
<dbReference type="GO" id="GO:0030170">
    <property type="term" value="F:pyridoxal phosphate binding"/>
    <property type="evidence" value="ECO:0007669"/>
    <property type="project" value="InterPro"/>
</dbReference>
<evidence type="ECO:0000256" key="1">
    <source>
        <dbReference type="ARBA" id="ARBA00005384"/>
    </source>
</evidence>
<dbReference type="InterPro" id="IPR036388">
    <property type="entry name" value="WH-like_DNA-bd_sf"/>
</dbReference>
<accession>A0AAU6S6D7</accession>
<sequence length="479" mass="50275">MSQNWTTSDLSLALAVAAGPRWGTRLQAALRDAVRAGVLREGDAVPSTRELAEHFGVARGTIVRVYEQLGAEGYLVSRAGARTRVSSGAVPASQTPPPRAGVAPPRWDLRPGVPDLRKFPAADWAWAHGEATRRIRSSDLDYADGRGHPRARAAIADHLRRVRAAATAADHVLLCQGFAQALALVLPALAARGVRVLAVEDPGDRSVDGVARAAGIQLAPIPVDADGVRADLLVDAGAHAVLVTPAHQSPTGIVLSAARRLELVEWAADTGAWIIEDDYDSEFRYDRTPVGALQGLAPDRVVLIGSASKTHAPATRVGWIAAPGSLVDDLAARRLVADRGGPALDELAFAMLIESGRHDKHVRAMRSVYSARRAVVLSALERAVATASLTGLAAGFHGILRLPPGVDELSVVAEATDRSLRVTGLASFARARSDLPPALVLGFGNIDDEAVREAIAQLGEAIEAASRARPARPARPGGG</sequence>
<dbReference type="InterPro" id="IPR051446">
    <property type="entry name" value="HTH_trans_reg/aminotransferase"/>
</dbReference>
<dbReference type="InterPro" id="IPR000524">
    <property type="entry name" value="Tscrpt_reg_HTH_GntR"/>
</dbReference>
<keyword evidence="5" id="KW-0804">Transcription</keyword>
<proteinExistence type="inferred from homology"/>
<dbReference type="PANTHER" id="PTHR46577:SF1">
    <property type="entry name" value="HTH-TYPE TRANSCRIPTIONAL REGULATORY PROTEIN GABR"/>
    <property type="match status" value="1"/>
</dbReference>
<dbReference type="RefSeq" id="WP_349427090.1">
    <property type="nucleotide sequence ID" value="NZ_CP151632.1"/>
</dbReference>
<dbReference type="SUPFAM" id="SSF53383">
    <property type="entry name" value="PLP-dependent transferases"/>
    <property type="match status" value="1"/>
</dbReference>
<feature type="domain" description="HTH gntR-type" evidence="7">
    <location>
        <begin position="20"/>
        <end position="88"/>
    </location>
</feature>
<evidence type="ECO:0000256" key="2">
    <source>
        <dbReference type="ARBA" id="ARBA00022898"/>
    </source>
</evidence>
<dbReference type="SUPFAM" id="SSF46785">
    <property type="entry name" value="Winged helix' DNA-binding domain"/>
    <property type="match status" value="1"/>
</dbReference>
<gene>
    <name evidence="8" type="ORF">MRBLWS13_000048</name>
</gene>
<dbReference type="CDD" id="cd07377">
    <property type="entry name" value="WHTH_GntR"/>
    <property type="match status" value="1"/>
</dbReference>
<dbReference type="PRINTS" id="PR00035">
    <property type="entry name" value="HTHGNTR"/>
</dbReference>
<dbReference type="GO" id="GO:0003677">
    <property type="term" value="F:DNA binding"/>
    <property type="evidence" value="ECO:0007669"/>
    <property type="project" value="UniProtKB-KW"/>
</dbReference>
<dbReference type="InterPro" id="IPR036390">
    <property type="entry name" value="WH_DNA-bd_sf"/>
</dbReference>
<dbReference type="Gene3D" id="1.10.10.10">
    <property type="entry name" value="Winged helix-like DNA-binding domain superfamily/Winged helix DNA-binding domain"/>
    <property type="match status" value="1"/>
</dbReference>
<evidence type="ECO:0000256" key="5">
    <source>
        <dbReference type="ARBA" id="ARBA00023163"/>
    </source>
</evidence>
<comment type="similarity">
    <text evidence="1">In the C-terminal section; belongs to the class-I pyridoxal-phosphate-dependent aminotransferase family.</text>
</comment>
<evidence type="ECO:0000256" key="3">
    <source>
        <dbReference type="ARBA" id="ARBA00023015"/>
    </source>
</evidence>
<dbReference type="CDD" id="cd00609">
    <property type="entry name" value="AAT_like"/>
    <property type="match status" value="1"/>
</dbReference>
<feature type="region of interest" description="Disordered" evidence="6">
    <location>
        <begin position="86"/>
        <end position="106"/>
    </location>
</feature>
<dbReference type="SMART" id="SM00345">
    <property type="entry name" value="HTH_GNTR"/>
    <property type="match status" value="1"/>
</dbReference>
<protein>
    <submittedName>
        <fullName evidence="8">PLP-dependent aminotransferase family protein</fullName>
    </submittedName>
</protein>
<dbReference type="InterPro" id="IPR004839">
    <property type="entry name" value="Aminotransferase_I/II_large"/>
</dbReference>
<dbReference type="Pfam" id="PF00392">
    <property type="entry name" value="GntR"/>
    <property type="match status" value="1"/>
</dbReference>
<organism evidence="8">
    <name type="scientific">Microbacterium sp. LWS13-1.2</name>
    <dbReference type="NCBI Taxonomy" id="3135264"/>
    <lineage>
        <taxon>Bacteria</taxon>
        <taxon>Bacillati</taxon>
        <taxon>Actinomycetota</taxon>
        <taxon>Actinomycetes</taxon>
        <taxon>Micrococcales</taxon>
        <taxon>Microbacteriaceae</taxon>
        <taxon>Microbacterium</taxon>
    </lineage>
</organism>
<name>A0AAU6S6D7_9MICO</name>
<dbReference type="InterPro" id="IPR015424">
    <property type="entry name" value="PyrdxlP-dep_Trfase"/>
</dbReference>
<dbReference type="EMBL" id="CP151632">
    <property type="protein sequence ID" value="WZO32461.1"/>
    <property type="molecule type" value="Genomic_DNA"/>
</dbReference>
<dbReference type="AlphaFoldDB" id="A0AAU6S6D7"/>
<dbReference type="InterPro" id="IPR015421">
    <property type="entry name" value="PyrdxlP-dep_Trfase_major"/>
</dbReference>
<dbReference type="Pfam" id="PF00155">
    <property type="entry name" value="Aminotran_1_2"/>
    <property type="match status" value="1"/>
</dbReference>
<evidence type="ECO:0000259" key="7">
    <source>
        <dbReference type="PROSITE" id="PS50949"/>
    </source>
</evidence>
<keyword evidence="3" id="KW-0805">Transcription regulation</keyword>
<keyword evidence="4" id="KW-0238">DNA-binding</keyword>
<evidence type="ECO:0000256" key="4">
    <source>
        <dbReference type="ARBA" id="ARBA00023125"/>
    </source>
</evidence>
<evidence type="ECO:0000256" key="6">
    <source>
        <dbReference type="SAM" id="MobiDB-lite"/>
    </source>
</evidence>
<dbReference type="GO" id="GO:0008483">
    <property type="term" value="F:transaminase activity"/>
    <property type="evidence" value="ECO:0007669"/>
    <property type="project" value="UniProtKB-KW"/>
</dbReference>
<keyword evidence="2" id="KW-0663">Pyridoxal phosphate</keyword>
<evidence type="ECO:0000313" key="8">
    <source>
        <dbReference type="EMBL" id="WZO32461.1"/>
    </source>
</evidence>
<dbReference type="PROSITE" id="PS50949">
    <property type="entry name" value="HTH_GNTR"/>
    <property type="match status" value="1"/>
</dbReference>
<dbReference type="PANTHER" id="PTHR46577">
    <property type="entry name" value="HTH-TYPE TRANSCRIPTIONAL REGULATORY PROTEIN GABR"/>
    <property type="match status" value="1"/>
</dbReference>